<gene>
    <name evidence="1" type="ORF">BKA67DRAFT_558470</name>
</gene>
<keyword evidence="2" id="KW-1185">Reference proteome</keyword>
<dbReference type="Proteomes" id="UP000758603">
    <property type="component" value="Unassembled WGS sequence"/>
</dbReference>
<protein>
    <submittedName>
        <fullName evidence="1">Uncharacterized protein</fullName>
    </submittedName>
</protein>
<dbReference type="EMBL" id="JAGPXC010000002">
    <property type="protein sequence ID" value="KAH6658579.1"/>
    <property type="molecule type" value="Genomic_DNA"/>
</dbReference>
<proteinExistence type="predicted"/>
<dbReference type="RefSeq" id="XP_045962813.1">
    <property type="nucleotide sequence ID" value="XM_046102321.1"/>
</dbReference>
<sequence>MPKTVIYMHYHTFASAAALFAASTALPADTLAQHLARACEYAGIYPGAVAQGTCTQTDGICNAGDYSTDCDFQEYTSTFQVCQSPSQYACQNEGDPCWVYASTKYLPNVTYFADCSVASSREVFSNAFVDMIVEG</sequence>
<name>A0A9P9A1Y5_9PEZI</name>
<dbReference type="AlphaFoldDB" id="A0A9P9A1Y5"/>
<organism evidence="1 2">
    <name type="scientific">Truncatella angustata</name>
    <dbReference type="NCBI Taxonomy" id="152316"/>
    <lineage>
        <taxon>Eukaryota</taxon>
        <taxon>Fungi</taxon>
        <taxon>Dikarya</taxon>
        <taxon>Ascomycota</taxon>
        <taxon>Pezizomycotina</taxon>
        <taxon>Sordariomycetes</taxon>
        <taxon>Xylariomycetidae</taxon>
        <taxon>Amphisphaeriales</taxon>
        <taxon>Sporocadaceae</taxon>
        <taxon>Truncatella</taxon>
    </lineage>
</organism>
<evidence type="ECO:0000313" key="1">
    <source>
        <dbReference type="EMBL" id="KAH6658579.1"/>
    </source>
</evidence>
<dbReference type="GeneID" id="70131213"/>
<reference evidence="1" key="1">
    <citation type="journal article" date="2021" name="Nat. Commun.">
        <title>Genetic determinants of endophytism in the Arabidopsis root mycobiome.</title>
        <authorList>
            <person name="Mesny F."/>
            <person name="Miyauchi S."/>
            <person name="Thiergart T."/>
            <person name="Pickel B."/>
            <person name="Atanasova L."/>
            <person name="Karlsson M."/>
            <person name="Huettel B."/>
            <person name="Barry K.W."/>
            <person name="Haridas S."/>
            <person name="Chen C."/>
            <person name="Bauer D."/>
            <person name="Andreopoulos W."/>
            <person name="Pangilinan J."/>
            <person name="LaButti K."/>
            <person name="Riley R."/>
            <person name="Lipzen A."/>
            <person name="Clum A."/>
            <person name="Drula E."/>
            <person name="Henrissat B."/>
            <person name="Kohler A."/>
            <person name="Grigoriev I.V."/>
            <person name="Martin F.M."/>
            <person name="Hacquard S."/>
        </authorList>
    </citation>
    <scope>NUCLEOTIDE SEQUENCE</scope>
    <source>
        <strain evidence="1">MPI-SDFR-AT-0073</strain>
    </source>
</reference>
<comment type="caution">
    <text evidence="1">The sequence shown here is derived from an EMBL/GenBank/DDBJ whole genome shotgun (WGS) entry which is preliminary data.</text>
</comment>
<accession>A0A9P9A1Y5</accession>
<evidence type="ECO:0000313" key="2">
    <source>
        <dbReference type="Proteomes" id="UP000758603"/>
    </source>
</evidence>
<dbReference type="OrthoDB" id="4649615at2759"/>